<comment type="caution">
    <text evidence="1">The sequence shown here is derived from an EMBL/GenBank/DDBJ whole genome shotgun (WGS) entry which is preliminary data.</text>
</comment>
<gene>
    <name evidence="1" type="ORF">S01H4_06212</name>
</gene>
<sequence length="64" mass="7067">MVIYDSIVVEVAESLMMVRLTIHQKSFGESLGINLLQFDQGDLEKPHHGDIVKSDNVVKVGDGN</sequence>
<reference evidence="1" key="1">
    <citation type="journal article" date="2014" name="Front. Microbiol.">
        <title>High frequency of phylogenetically diverse reductive dehalogenase-homologous genes in deep subseafloor sedimentary metagenomes.</title>
        <authorList>
            <person name="Kawai M."/>
            <person name="Futagami T."/>
            <person name="Toyoda A."/>
            <person name="Takaki Y."/>
            <person name="Nishi S."/>
            <person name="Hori S."/>
            <person name="Arai W."/>
            <person name="Tsubouchi T."/>
            <person name="Morono Y."/>
            <person name="Uchiyama I."/>
            <person name="Ito T."/>
            <person name="Fujiyama A."/>
            <person name="Inagaki F."/>
            <person name="Takami H."/>
        </authorList>
    </citation>
    <scope>NUCLEOTIDE SEQUENCE</scope>
    <source>
        <strain evidence="1">Expedition CK06-06</strain>
    </source>
</reference>
<proteinExistence type="predicted"/>
<dbReference type="EMBL" id="BART01001885">
    <property type="protein sequence ID" value="GAG73779.1"/>
    <property type="molecule type" value="Genomic_DNA"/>
</dbReference>
<evidence type="ECO:0000313" key="1">
    <source>
        <dbReference type="EMBL" id="GAG73779.1"/>
    </source>
</evidence>
<dbReference type="AlphaFoldDB" id="X0ZW93"/>
<name>X0ZW93_9ZZZZ</name>
<organism evidence="1">
    <name type="scientific">marine sediment metagenome</name>
    <dbReference type="NCBI Taxonomy" id="412755"/>
    <lineage>
        <taxon>unclassified sequences</taxon>
        <taxon>metagenomes</taxon>
        <taxon>ecological metagenomes</taxon>
    </lineage>
</organism>
<accession>X0ZW93</accession>
<protein>
    <submittedName>
        <fullName evidence="1">Uncharacterized protein</fullName>
    </submittedName>
</protein>